<dbReference type="GeneID" id="94344546"/>
<feature type="signal peptide" evidence="1">
    <location>
        <begin position="1"/>
        <end position="17"/>
    </location>
</feature>
<dbReference type="RefSeq" id="XP_067821550.1">
    <property type="nucleotide sequence ID" value="XM_067958875.1"/>
</dbReference>
<comment type="caution">
    <text evidence="2">The sequence shown here is derived from an EMBL/GenBank/DDBJ whole genome shotgun (WGS) entry which is preliminary data.</text>
</comment>
<evidence type="ECO:0008006" key="4">
    <source>
        <dbReference type="Google" id="ProtNLM"/>
    </source>
</evidence>
<evidence type="ECO:0000313" key="3">
    <source>
        <dbReference type="Proteomes" id="UP000294530"/>
    </source>
</evidence>
<keyword evidence="3" id="KW-1185">Reference proteome</keyword>
<reference evidence="2 3" key="1">
    <citation type="journal article" date="2021" name="Genome Biol.">
        <title>AFLAP: assembly-free linkage analysis pipeline using k-mers from genome sequencing data.</title>
        <authorList>
            <person name="Fletcher K."/>
            <person name="Zhang L."/>
            <person name="Gil J."/>
            <person name="Han R."/>
            <person name="Cavanaugh K."/>
            <person name="Michelmore R."/>
        </authorList>
    </citation>
    <scope>NUCLEOTIDE SEQUENCE [LARGE SCALE GENOMIC DNA]</scope>
    <source>
        <strain evidence="2 3">SF5</strain>
    </source>
</reference>
<evidence type="ECO:0000313" key="2">
    <source>
        <dbReference type="EMBL" id="TDH72051.1"/>
    </source>
</evidence>
<keyword evidence="1" id="KW-0732">Signal</keyword>
<feature type="chain" id="PRO_5037156510" description="RxLR effector protein" evidence="1">
    <location>
        <begin position="18"/>
        <end position="463"/>
    </location>
</feature>
<dbReference type="KEGG" id="blac:94344546"/>
<sequence>MNLHFLLLSLLLTTANAALNKNASENSAQPPSSLPEHSRPFLPKSPNKDLAIQGPRFNDAHDMTGSQATSIEERNLLDSIKHTTLDAVYKLAAKLRASPRFMFYAMGIFISRLTKKLHKKINLYQWLLYVDKHMFQPCKSHDELLAASSTFFSFFQREFTDIQLAGFFRSLRTYPGLSNLGDWMQTYMATNVATSSAMREAWSWYGDTIDVVFKTLRVENEADLVGSRVVTAWLEYCHARRHVATRDPMINLIALENIVRLLKTTKPDQDLKTVFKTFSGVNGMEEFAKELIEVIEREAQIEAWAAKKVHPSKVYDELELGTTNSIDITRFIQWLRYLQKIQVENDVFVHFSKTIPKGQEIEYASILKDMTLFPDLETFSKDLRSVLYKNWAADTDMTPLMLMKRMTSSVATLSSIDPKRVVLLEYTKYFIIRYNAALWPQFQKIVEKNGIVAAVKFASNVNL</sequence>
<protein>
    <recommendedName>
        <fullName evidence="4">RxLR effector protein</fullName>
    </recommendedName>
</protein>
<dbReference type="OrthoDB" id="126955at2759"/>
<dbReference type="Proteomes" id="UP000294530">
    <property type="component" value="Unassembled WGS sequence"/>
</dbReference>
<gene>
    <name evidence="2" type="ORF">CCR75_000769</name>
</gene>
<evidence type="ECO:0000256" key="1">
    <source>
        <dbReference type="SAM" id="SignalP"/>
    </source>
</evidence>
<dbReference type="AlphaFoldDB" id="A0A976IHT2"/>
<accession>A0A976IHT2</accession>
<dbReference type="EMBL" id="SHOA02000012">
    <property type="protein sequence ID" value="TDH72051.1"/>
    <property type="molecule type" value="Genomic_DNA"/>
</dbReference>
<organism evidence="2 3">
    <name type="scientific">Bremia lactucae</name>
    <name type="common">Lettuce downy mildew</name>
    <dbReference type="NCBI Taxonomy" id="4779"/>
    <lineage>
        <taxon>Eukaryota</taxon>
        <taxon>Sar</taxon>
        <taxon>Stramenopiles</taxon>
        <taxon>Oomycota</taxon>
        <taxon>Peronosporomycetes</taxon>
        <taxon>Peronosporales</taxon>
        <taxon>Peronosporaceae</taxon>
        <taxon>Bremia</taxon>
    </lineage>
</organism>
<name>A0A976IHT2_BRELC</name>
<proteinExistence type="predicted"/>